<dbReference type="PANTHER" id="PTHR30629:SF2">
    <property type="entry name" value="PROPHAGE INTEGRASE INTS-RELATED"/>
    <property type="match status" value="1"/>
</dbReference>
<evidence type="ECO:0000256" key="2">
    <source>
        <dbReference type="ARBA" id="ARBA00022908"/>
    </source>
</evidence>
<sequence length="422" mass="47578">MAALKDRYLRQVLAGEVVPDKTKLTDKNGLYLLVKQLSKGGVGLYWRFDFQYAGKRKTLSLGTFPLVSITAARERLLEAKLNLSKGINPSVEREAAKAQKVSPDTFKSLAEEWLARKDGGVGPERHDAITSKLERYVYPSIGSKAVQEVIPKDVVSILRKVDGLGYPVAARETISIIGSVFRYAMATGAADRNPADLDLVALIKPHVKQHHPTITEPARIGELLRKIDGYHGHAATRYALQLMPLLMLRQGELRSTRWDEIDWEAKTLTIPAMRMKLRVHLKEANREQDRHVVPLSTQAIAIFRQLHEISGMFEHCFPNQRNPRSFMSSNTIGGALLRIGISGDELTPHGFRSMASTLLNEMAWNPDAIERQLAHVERNTVRRSYNHGTYLDERREMLQAWADYLDSLRLGGDVVPFRRKTA</sequence>
<dbReference type="Proteomes" id="UP000664466">
    <property type="component" value="Unassembled WGS sequence"/>
</dbReference>
<dbReference type="InterPro" id="IPR050808">
    <property type="entry name" value="Phage_Integrase"/>
</dbReference>
<keyword evidence="2" id="KW-0229">DNA integration</keyword>
<dbReference type="Pfam" id="PF22022">
    <property type="entry name" value="Phage_int_M"/>
    <property type="match status" value="1"/>
</dbReference>
<dbReference type="Gene3D" id="1.10.443.10">
    <property type="entry name" value="Intergrase catalytic core"/>
    <property type="match status" value="1"/>
</dbReference>
<dbReference type="Gene3D" id="3.30.160.390">
    <property type="entry name" value="Integrase, DNA-binding domain"/>
    <property type="match status" value="1"/>
</dbReference>
<name>A0A8B0SHQ8_9GAMM</name>
<dbReference type="InterPro" id="IPR025166">
    <property type="entry name" value="Integrase_DNA_bind_dom"/>
</dbReference>
<gene>
    <name evidence="6" type="ORF">J1836_01885</name>
    <name evidence="7" type="ORF">J1836_019185</name>
</gene>
<protein>
    <submittedName>
        <fullName evidence="7">Tyrosine-type recombinase/integrase</fullName>
    </submittedName>
</protein>
<dbReference type="CDD" id="cd00801">
    <property type="entry name" value="INT_P4_C"/>
    <property type="match status" value="1"/>
</dbReference>
<accession>A0A8B0SHQ8</accession>
<evidence type="ECO:0000313" key="7">
    <source>
        <dbReference type="EMBL" id="QTX10661.1"/>
    </source>
</evidence>
<keyword evidence="8" id="KW-1185">Reference proteome</keyword>
<comment type="similarity">
    <text evidence="1">Belongs to the 'phage' integrase family.</text>
</comment>
<dbReference type="EMBL" id="CP072748">
    <property type="protein sequence ID" value="QTX10661.1"/>
    <property type="molecule type" value="Genomic_DNA"/>
</dbReference>
<reference evidence="6 8" key="1">
    <citation type="submission" date="2021-03" db="EMBL/GenBank/DDBJ databases">
        <title>Draft genome and methylome analysis of Thiotrix fructosivoruns ATCC 49748.</title>
        <authorList>
            <person name="Fomenkov A."/>
            <person name="Grabovich M.Y."/>
            <person name="Roberts R.J."/>
        </authorList>
    </citation>
    <scope>NUCLEOTIDE SEQUENCE [LARGE SCALE GENOMIC DNA]</scope>
    <source>
        <strain evidence="6 8">ATCC 49748</strain>
        <plasmid evidence="6">pTfr446</plasmid>
    </source>
</reference>
<evidence type="ECO:0000313" key="6">
    <source>
        <dbReference type="EMBL" id="MBO0611680.1"/>
    </source>
</evidence>
<evidence type="ECO:0000256" key="3">
    <source>
        <dbReference type="ARBA" id="ARBA00023125"/>
    </source>
</evidence>
<dbReference type="PROSITE" id="PS51898">
    <property type="entry name" value="TYR_RECOMBINASE"/>
    <property type="match status" value="1"/>
</dbReference>
<dbReference type="InterPro" id="IPR013762">
    <property type="entry name" value="Integrase-like_cat_sf"/>
</dbReference>
<dbReference type="InterPro" id="IPR011010">
    <property type="entry name" value="DNA_brk_join_enz"/>
</dbReference>
<dbReference type="RefSeq" id="WP_207249571.1">
    <property type="nucleotide sequence ID" value="NZ_JAFMPM010000005.1"/>
</dbReference>
<dbReference type="AlphaFoldDB" id="A0A8B0SHQ8"/>
<dbReference type="Pfam" id="PF13356">
    <property type="entry name" value="Arm-DNA-bind_3"/>
    <property type="match status" value="1"/>
</dbReference>
<keyword evidence="4" id="KW-0233">DNA recombination</keyword>
<organism evidence="7">
    <name type="scientific">Thiothrix fructosivorans</name>
    <dbReference type="NCBI Taxonomy" id="111770"/>
    <lineage>
        <taxon>Bacteria</taxon>
        <taxon>Pseudomonadati</taxon>
        <taxon>Pseudomonadota</taxon>
        <taxon>Gammaproteobacteria</taxon>
        <taxon>Thiotrichales</taxon>
        <taxon>Thiotrichaceae</taxon>
        <taxon>Thiothrix</taxon>
    </lineage>
</organism>
<dbReference type="Pfam" id="PF00589">
    <property type="entry name" value="Phage_integrase"/>
    <property type="match status" value="1"/>
</dbReference>
<evidence type="ECO:0000256" key="1">
    <source>
        <dbReference type="ARBA" id="ARBA00008857"/>
    </source>
</evidence>
<dbReference type="PANTHER" id="PTHR30629">
    <property type="entry name" value="PROPHAGE INTEGRASE"/>
    <property type="match status" value="1"/>
</dbReference>
<dbReference type="InterPro" id="IPR010998">
    <property type="entry name" value="Integrase_recombinase_N"/>
</dbReference>
<dbReference type="Gene3D" id="1.10.150.130">
    <property type="match status" value="1"/>
</dbReference>
<dbReference type="InterPro" id="IPR038488">
    <property type="entry name" value="Integrase_DNA-bd_sf"/>
</dbReference>
<dbReference type="GO" id="GO:0006310">
    <property type="term" value="P:DNA recombination"/>
    <property type="evidence" value="ECO:0007669"/>
    <property type="project" value="UniProtKB-KW"/>
</dbReference>
<dbReference type="GO" id="GO:0015074">
    <property type="term" value="P:DNA integration"/>
    <property type="evidence" value="ECO:0007669"/>
    <property type="project" value="UniProtKB-KW"/>
</dbReference>
<dbReference type="EMBL" id="JAFMPM010000005">
    <property type="protein sequence ID" value="MBO0611680.1"/>
    <property type="molecule type" value="Genomic_DNA"/>
</dbReference>
<feature type="domain" description="Tyr recombinase" evidence="5">
    <location>
        <begin position="210"/>
        <end position="398"/>
    </location>
</feature>
<reference evidence="7" key="2">
    <citation type="submission" date="2021-04" db="EMBL/GenBank/DDBJ databases">
        <title>Complete Genome and methylome analysis of Thiothrix fructosivorans ATCC 49748.</title>
        <authorList>
            <person name="Fomenkov A."/>
            <person name="Sun L."/>
            <person name="Vincze T."/>
            <person name="Grabovich M.Y."/>
            <person name="Roberts R.J."/>
        </authorList>
    </citation>
    <scope>NUCLEOTIDE SEQUENCE</scope>
    <source>
        <strain evidence="7">ATCC 49748</strain>
    </source>
</reference>
<proteinExistence type="inferred from homology"/>
<dbReference type="InterPro" id="IPR002104">
    <property type="entry name" value="Integrase_catalytic"/>
</dbReference>
<dbReference type="GO" id="GO:0003677">
    <property type="term" value="F:DNA binding"/>
    <property type="evidence" value="ECO:0007669"/>
    <property type="project" value="UniProtKB-KW"/>
</dbReference>
<geneLocation type="plasmid" evidence="6">
    <name>pTfr446</name>
</geneLocation>
<dbReference type="InterPro" id="IPR053876">
    <property type="entry name" value="Phage_int_M"/>
</dbReference>
<evidence type="ECO:0000259" key="5">
    <source>
        <dbReference type="PROSITE" id="PS51898"/>
    </source>
</evidence>
<keyword evidence="6" id="KW-0614">Plasmid</keyword>
<evidence type="ECO:0000313" key="8">
    <source>
        <dbReference type="Proteomes" id="UP000664466"/>
    </source>
</evidence>
<keyword evidence="3" id="KW-0238">DNA-binding</keyword>
<dbReference type="SUPFAM" id="SSF56349">
    <property type="entry name" value="DNA breaking-rejoining enzymes"/>
    <property type="match status" value="1"/>
</dbReference>
<evidence type="ECO:0000256" key="4">
    <source>
        <dbReference type="ARBA" id="ARBA00023172"/>
    </source>
</evidence>